<evidence type="ECO:0000313" key="3">
    <source>
        <dbReference type="Proteomes" id="UP000660611"/>
    </source>
</evidence>
<evidence type="ECO:0000313" key="2">
    <source>
        <dbReference type="EMBL" id="GIG49915.1"/>
    </source>
</evidence>
<accession>A0A919UFS5</accession>
<feature type="domain" description="Transposase IS701-like DDE" evidence="1">
    <location>
        <begin position="41"/>
        <end position="280"/>
    </location>
</feature>
<dbReference type="InterPro" id="IPR039365">
    <property type="entry name" value="IS701-like"/>
</dbReference>
<dbReference type="NCBIfam" id="NF033540">
    <property type="entry name" value="transpos_IS701"/>
    <property type="match status" value="1"/>
</dbReference>
<evidence type="ECO:0000259" key="1">
    <source>
        <dbReference type="Pfam" id="PF13546"/>
    </source>
</evidence>
<dbReference type="EMBL" id="BONQ01000126">
    <property type="protein sequence ID" value="GIG49915.1"/>
    <property type="molecule type" value="Genomic_DNA"/>
</dbReference>
<proteinExistence type="predicted"/>
<reference evidence="2" key="1">
    <citation type="submission" date="2021-01" db="EMBL/GenBank/DDBJ databases">
        <title>Whole genome shotgun sequence of Dactylosporangium siamense NBRC 106093.</title>
        <authorList>
            <person name="Komaki H."/>
            <person name="Tamura T."/>
        </authorList>
    </citation>
    <scope>NUCLEOTIDE SEQUENCE</scope>
    <source>
        <strain evidence="2">NBRC 106093</strain>
    </source>
</reference>
<dbReference type="PANTHER" id="PTHR33627:SF1">
    <property type="entry name" value="TRANSPOSASE"/>
    <property type="match status" value="1"/>
</dbReference>
<protein>
    <recommendedName>
        <fullName evidence="1">Transposase IS701-like DDE domain-containing protein</fullName>
    </recommendedName>
</protein>
<dbReference type="Pfam" id="PF13546">
    <property type="entry name" value="DDE_5"/>
    <property type="match status" value="1"/>
</dbReference>
<keyword evidence="3" id="KW-1185">Reference proteome</keyword>
<gene>
    <name evidence="2" type="ORF">Dsi01nite_079560</name>
</gene>
<dbReference type="InterPro" id="IPR038721">
    <property type="entry name" value="IS701-like_DDE_dom"/>
</dbReference>
<dbReference type="AlphaFoldDB" id="A0A919UFS5"/>
<sequence>MIIDDLTRQSKTVRRAAGHSVAVRQWLAEFDTGFAAIAGRFGRVEPRRQARMFLLGLLSDVDTRSCWQLAEHAGDGSPHAMQRLLGEMVWDADRVRDDVRGYAVAALGDPGGVLILDDNGDLKKGRHTLATQRQYTGTAGRIENAQVAVYLAYAAPRGSTLIDPDVYLPKAWTDDDARCAAAGVPEQVRFATKITLGRRMLARALDAGVPAAWCTADEFYDGDQHLRRDRQARAVTGVLRRAPWLLAVAAVALYARIVADQLQSRPPAGRTYRNHRRHRHHRRTVAGRTAWLSRCRLPATCDTVG</sequence>
<dbReference type="SUPFAM" id="SSF53098">
    <property type="entry name" value="Ribonuclease H-like"/>
    <property type="match status" value="1"/>
</dbReference>
<dbReference type="InterPro" id="IPR012337">
    <property type="entry name" value="RNaseH-like_sf"/>
</dbReference>
<dbReference type="PANTHER" id="PTHR33627">
    <property type="entry name" value="TRANSPOSASE"/>
    <property type="match status" value="1"/>
</dbReference>
<comment type="caution">
    <text evidence="2">The sequence shown here is derived from an EMBL/GenBank/DDBJ whole genome shotgun (WGS) entry which is preliminary data.</text>
</comment>
<organism evidence="2 3">
    <name type="scientific">Dactylosporangium siamense</name>
    <dbReference type="NCBI Taxonomy" id="685454"/>
    <lineage>
        <taxon>Bacteria</taxon>
        <taxon>Bacillati</taxon>
        <taxon>Actinomycetota</taxon>
        <taxon>Actinomycetes</taxon>
        <taxon>Micromonosporales</taxon>
        <taxon>Micromonosporaceae</taxon>
        <taxon>Dactylosporangium</taxon>
    </lineage>
</organism>
<dbReference type="Proteomes" id="UP000660611">
    <property type="component" value="Unassembled WGS sequence"/>
</dbReference>
<name>A0A919UFS5_9ACTN</name>